<evidence type="ECO:0000259" key="12">
    <source>
        <dbReference type="PROSITE" id="PS50011"/>
    </source>
</evidence>
<evidence type="ECO:0000256" key="3">
    <source>
        <dbReference type="ARBA" id="ARBA00022527"/>
    </source>
</evidence>
<dbReference type="PROSITE" id="PS50011">
    <property type="entry name" value="PROTEIN_KINASE_DOM"/>
    <property type="match status" value="1"/>
</dbReference>
<comment type="similarity">
    <text evidence="1">Belongs to the protein kinase superfamily. NEK Ser/Thr protein kinase family. NIMA subfamily.</text>
</comment>
<dbReference type="CDD" id="cd08215">
    <property type="entry name" value="STKc_Nek"/>
    <property type="match status" value="1"/>
</dbReference>
<proteinExistence type="inferred from homology"/>
<dbReference type="GO" id="GO:0004674">
    <property type="term" value="F:protein serine/threonine kinase activity"/>
    <property type="evidence" value="ECO:0007669"/>
    <property type="project" value="UniProtKB-KW"/>
</dbReference>
<dbReference type="EC" id="2.7.11.1" evidence="2"/>
<dbReference type="InterPro" id="IPR051131">
    <property type="entry name" value="NEK_Ser/Thr_kinase_NIMA"/>
</dbReference>
<evidence type="ECO:0000256" key="5">
    <source>
        <dbReference type="ARBA" id="ARBA00022741"/>
    </source>
</evidence>
<dbReference type="PANTHER" id="PTHR44899">
    <property type="entry name" value="CAMK FAMILY PROTEIN KINASE"/>
    <property type="match status" value="1"/>
</dbReference>
<protein>
    <recommendedName>
        <fullName evidence="2">non-specific serine/threonine protein kinase</fullName>
        <ecNumber evidence="2">2.7.11.1</ecNumber>
    </recommendedName>
</protein>
<dbReference type="InterPro" id="IPR008271">
    <property type="entry name" value="Ser/Thr_kinase_AS"/>
</dbReference>
<dbReference type="GO" id="GO:0005524">
    <property type="term" value="F:ATP binding"/>
    <property type="evidence" value="ECO:0007669"/>
    <property type="project" value="UniProtKB-UniRule"/>
</dbReference>
<dbReference type="PANTHER" id="PTHR44899:SF3">
    <property type="entry name" value="SERINE_THREONINE-PROTEIN KINASE NEK1"/>
    <property type="match status" value="1"/>
</dbReference>
<dbReference type="SMART" id="SM00220">
    <property type="entry name" value="S_TKc"/>
    <property type="match status" value="1"/>
</dbReference>
<evidence type="ECO:0000256" key="6">
    <source>
        <dbReference type="ARBA" id="ARBA00022777"/>
    </source>
</evidence>
<sequence>MERYEKLQVIGRGAHGICHLCRRKGEMNHEKVVVKTVSLEGLGEKGEEAIMGEVKVLKMLRHPNIIRFHESFRNEGALNIVMHYAEGGTLERLIHEQKQPFQENRVMYYFTQIAMALDFMHSKQILHRDLKTQNILLNRRQTMVMLSDFGISKQLTMRSVASTVVGTPNYLSPEICEGRPYNQKSDIWSLGCVLFELVELRRAFEGENLSSIVLKVTKGAHNPVSERVSKQIRTLMERMFSLNEKDRPTIKDILTEPIVLHMVMHLNLDMGRISPMNQLQNCATSTSSDRRLPVNRQLRTTPATTPIM</sequence>
<evidence type="ECO:0000313" key="14">
    <source>
        <dbReference type="WBParaSite" id="L893_g8475.t1"/>
    </source>
</evidence>
<evidence type="ECO:0000313" key="13">
    <source>
        <dbReference type="Proteomes" id="UP000095287"/>
    </source>
</evidence>
<evidence type="ECO:0000256" key="9">
    <source>
        <dbReference type="ARBA" id="ARBA00048679"/>
    </source>
</evidence>
<dbReference type="PROSITE" id="PS00108">
    <property type="entry name" value="PROTEIN_KINASE_ST"/>
    <property type="match status" value="1"/>
</dbReference>
<name>A0A1I8ASN2_9BILA</name>
<comment type="catalytic activity">
    <reaction evidence="8">
        <text>L-threonyl-[protein] + ATP = O-phospho-L-threonyl-[protein] + ADP + H(+)</text>
        <dbReference type="Rhea" id="RHEA:46608"/>
        <dbReference type="Rhea" id="RHEA-COMP:11060"/>
        <dbReference type="Rhea" id="RHEA-COMP:11605"/>
        <dbReference type="ChEBI" id="CHEBI:15378"/>
        <dbReference type="ChEBI" id="CHEBI:30013"/>
        <dbReference type="ChEBI" id="CHEBI:30616"/>
        <dbReference type="ChEBI" id="CHEBI:61977"/>
        <dbReference type="ChEBI" id="CHEBI:456216"/>
        <dbReference type="EC" id="2.7.11.1"/>
    </reaction>
</comment>
<evidence type="ECO:0000256" key="10">
    <source>
        <dbReference type="PROSITE-ProRule" id="PRU10141"/>
    </source>
</evidence>
<evidence type="ECO:0000256" key="7">
    <source>
        <dbReference type="ARBA" id="ARBA00022840"/>
    </source>
</evidence>
<dbReference type="InterPro" id="IPR000719">
    <property type="entry name" value="Prot_kinase_dom"/>
</dbReference>
<dbReference type="InterPro" id="IPR011009">
    <property type="entry name" value="Kinase-like_dom_sf"/>
</dbReference>
<dbReference type="SUPFAM" id="SSF56112">
    <property type="entry name" value="Protein kinase-like (PK-like)"/>
    <property type="match status" value="1"/>
</dbReference>
<organism evidence="13 14">
    <name type="scientific">Steinernema glaseri</name>
    <dbReference type="NCBI Taxonomy" id="37863"/>
    <lineage>
        <taxon>Eukaryota</taxon>
        <taxon>Metazoa</taxon>
        <taxon>Ecdysozoa</taxon>
        <taxon>Nematoda</taxon>
        <taxon>Chromadorea</taxon>
        <taxon>Rhabditida</taxon>
        <taxon>Tylenchina</taxon>
        <taxon>Panagrolaimomorpha</taxon>
        <taxon>Strongyloidoidea</taxon>
        <taxon>Steinernematidae</taxon>
        <taxon>Steinernema</taxon>
    </lineage>
</organism>
<dbReference type="AlphaFoldDB" id="A0A1I8ASN2"/>
<dbReference type="Pfam" id="PF00069">
    <property type="entry name" value="Pkinase"/>
    <property type="match status" value="1"/>
</dbReference>
<dbReference type="InterPro" id="IPR017441">
    <property type="entry name" value="Protein_kinase_ATP_BS"/>
</dbReference>
<feature type="domain" description="Protein kinase" evidence="12">
    <location>
        <begin position="4"/>
        <end position="259"/>
    </location>
</feature>
<keyword evidence="4" id="KW-0808">Transferase</keyword>
<feature type="binding site" evidence="10">
    <location>
        <position position="35"/>
    </location>
    <ligand>
        <name>ATP</name>
        <dbReference type="ChEBI" id="CHEBI:30616"/>
    </ligand>
</feature>
<dbReference type="Gene3D" id="3.30.200.20">
    <property type="entry name" value="Phosphorylase Kinase, domain 1"/>
    <property type="match status" value="1"/>
</dbReference>
<dbReference type="Proteomes" id="UP000095287">
    <property type="component" value="Unplaced"/>
</dbReference>
<dbReference type="PROSITE" id="PS00107">
    <property type="entry name" value="PROTEIN_KINASE_ATP"/>
    <property type="match status" value="1"/>
</dbReference>
<comment type="catalytic activity">
    <reaction evidence="9">
        <text>L-seryl-[protein] + ATP = O-phospho-L-seryl-[protein] + ADP + H(+)</text>
        <dbReference type="Rhea" id="RHEA:17989"/>
        <dbReference type="Rhea" id="RHEA-COMP:9863"/>
        <dbReference type="Rhea" id="RHEA-COMP:11604"/>
        <dbReference type="ChEBI" id="CHEBI:15378"/>
        <dbReference type="ChEBI" id="CHEBI:29999"/>
        <dbReference type="ChEBI" id="CHEBI:30616"/>
        <dbReference type="ChEBI" id="CHEBI:83421"/>
        <dbReference type="ChEBI" id="CHEBI:456216"/>
        <dbReference type="EC" id="2.7.11.1"/>
    </reaction>
</comment>
<reference evidence="14" key="1">
    <citation type="submission" date="2016-11" db="UniProtKB">
        <authorList>
            <consortium name="WormBaseParasite"/>
        </authorList>
    </citation>
    <scope>IDENTIFICATION</scope>
</reference>
<keyword evidence="5 10" id="KW-0547">Nucleotide-binding</keyword>
<evidence type="ECO:0000256" key="4">
    <source>
        <dbReference type="ARBA" id="ARBA00022679"/>
    </source>
</evidence>
<keyword evidence="6" id="KW-0418">Kinase</keyword>
<accession>A0A1I8ASN2</accession>
<keyword evidence="7 10" id="KW-0067">ATP-binding</keyword>
<evidence type="ECO:0000256" key="8">
    <source>
        <dbReference type="ARBA" id="ARBA00047899"/>
    </source>
</evidence>
<evidence type="ECO:0000256" key="2">
    <source>
        <dbReference type="ARBA" id="ARBA00012513"/>
    </source>
</evidence>
<dbReference type="Gene3D" id="1.10.510.10">
    <property type="entry name" value="Transferase(Phosphotransferase) domain 1"/>
    <property type="match status" value="1"/>
</dbReference>
<evidence type="ECO:0000256" key="11">
    <source>
        <dbReference type="RuleBase" id="RU000304"/>
    </source>
</evidence>
<evidence type="ECO:0000256" key="1">
    <source>
        <dbReference type="ARBA" id="ARBA00010886"/>
    </source>
</evidence>
<keyword evidence="13" id="KW-1185">Reference proteome</keyword>
<keyword evidence="3 11" id="KW-0723">Serine/threonine-protein kinase</keyword>
<dbReference type="WBParaSite" id="L893_g8475.t1">
    <property type="protein sequence ID" value="L893_g8475.t1"/>
    <property type="gene ID" value="L893_g8475"/>
</dbReference>